<accession>A0A7J7YMI6</accession>
<gene>
    <name evidence="1" type="ORF">mPipKuh1_010139</name>
</gene>
<organism evidence="1 2">
    <name type="scientific">Pipistrellus kuhlii</name>
    <name type="common">Kuhl's pipistrelle</name>
    <dbReference type="NCBI Taxonomy" id="59472"/>
    <lineage>
        <taxon>Eukaryota</taxon>
        <taxon>Metazoa</taxon>
        <taxon>Chordata</taxon>
        <taxon>Craniata</taxon>
        <taxon>Vertebrata</taxon>
        <taxon>Euteleostomi</taxon>
        <taxon>Mammalia</taxon>
        <taxon>Eutheria</taxon>
        <taxon>Laurasiatheria</taxon>
        <taxon>Chiroptera</taxon>
        <taxon>Yangochiroptera</taxon>
        <taxon>Vespertilionidae</taxon>
        <taxon>Pipistrellus</taxon>
    </lineage>
</organism>
<evidence type="ECO:0000313" key="1">
    <source>
        <dbReference type="EMBL" id="KAF6363142.1"/>
    </source>
</evidence>
<protein>
    <submittedName>
        <fullName evidence="1">Uncharacterized protein</fullName>
    </submittedName>
</protein>
<evidence type="ECO:0000313" key="2">
    <source>
        <dbReference type="Proteomes" id="UP000558488"/>
    </source>
</evidence>
<dbReference type="AlphaFoldDB" id="A0A7J7YMI6"/>
<reference evidence="1 2" key="1">
    <citation type="journal article" date="2020" name="Nature">
        <title>Six reference-quality genomes reveal evolution of bat adaptations.</title>
        <authorList>
            <person name="Jebb D."/>
            <person name="Huang Z."/>
            <person name="Pippel M."/>
            <person name="Hughes G.M."/>
            <person name="Lavrichenko K."/>
            <person name="Devanna P."/>
            <person name="Winkler S."/>
            <person name="Jermiin L.S."/>
            <person name="Skirmuntt E.C."/>
            <person name="Katzourakis A."/>
            <person name="Burkitt-Gray L."/>
            <person name="Ray D.A."/>
            <person name="Sullivan K.A.M."/>
            <person name="Roscito J.G."/>
            <person name="Kirilenko B.M."/>
            <person name="Davalos L.M."/>
            <person name="Corthals A.P."/>
            <person name="Power M.L."/>
            <person name="Jones G."/>
            <person name="Ransome R.D."/>
            <person name="Dechmann D.K.N."/>
            <person name="Locatelli A.G."/>
            <person name="Puechmaille S.J."/>
            <person name="Fedrigo O."/>
            <person name="Jarvis E.D."/>
            <person name="Hiller M."/>
            <person name="Vernes S.C."/>
            <person name="Myers E.W."/>
            <person name="Teeling E.C."/>
        </authorList>
    </citation>
    <scope>NUCLEOTIDE SEQUENCE [LARGE SCALE GENOMIC DNA]</scope>
    <source>
        <strain evidence="1">MPipKuh1</strain>
        <tissue evidence="1">Flight muscle</tissue>
    </source>
</reference>
<sequence length="169" mass="18031">MWRACPSPLPCLTRLLSCDCSAIPVPGGHPRLPLPAHPAAQHLVRAFLGSQAAGLLSPIVYTANPGHPGYPACLPAPPLVVTIINGRPRPCSMPALLTHLRSLLFPITTRAWGGLAMPETRGRGWERWGGLPGSHGGCVGWALTSVFCPLCHLPAPRHTPGNKEQRVLY</sequence>
<comment type="caution">
    <text evidence="1">The sequence shown here is derived from an EMBL/GenBank/DDBJ whole genome shotgun (WGS) entry which is preliminary data.</text>
</comment>
<dbReference type="EMBL" id="JACAGB010000005">
    <property type="protein sequence ID" value="KAF6363142.1"/>
    <property type="molecule type" value="Genomic_DNA"/>
</dbReference>
<name>A0A7J7YMI6_PIPKU</name>
<keyword evidence="2" id="KW-1185">Reference proteome</keyword>
<dbReference type="Proteomes" id="UP000558488">
    <property type="component" value="Unassembled WGS sequence"/>
</dbReference>
<proteinExistence type="predicted"/>